<organism evidence="2 3">
    <name type="scientific">Characodon lateralis</name>
    <dbReference type="NCBI Taxonomy" id="208331"/>
    <lineage>
        <taxon>Eukaryota</taxon>
        <taxon>Metazoa</taxon>
        <taxon>Chordata</taxon>
        <taxon>Craniata</taxon>
        <taxon>Vertebrata</taxon>
        <taxon>Euteleostomi</taxon>
        <taxon>Actinopterygii</taxon>
        <taxon>Neopterygii</taxon>
        <taxon>Teleostei</taxon>
        <taxon>Neoteleostei</taxon>
        <taxon>Acanthomorphata</taxon>
        <taxon>Ovalentaria</taxon>
        <taxon>Atherinomorphae</taxon>
        <taxon>Cyprinodontiformes</taxon>
        <taxon>Goodeidae</taxon>
        <taxon>Characodon</taxon>
    </lineage>
</organism>
<dbReference type="EMBL" id="JAHUTJ010021322">
    <property type="protein sequence ID" value="MED6272516.1"/>
    <property type="molecule type" value="Genomic_DNA"/>
</dbReference>
<reference evidence="2 3" key="1">
    <citation type="submission" date="2021-06" db="EMBL/GenBank/DDBJ databases">
        <authorList>
            <person name="Palmer J.M."/>
        </authorList>
    </citation>
    <scope>NUCLEOTIDE SEQUENCE [LARGE SCALE GENOMIC DNA]</scope>
    <source>
        <strain evidence="2 3">CL_MEX2019</strain>
        <tissue evidence="2">Muscle</tissue>
    </source>
</reference>
<dbReference type="Proteomes" id="UP001352852">
    <property type="component" value="Unassembled WGS sequence"/>
</dbReference>
<sequence length="82" mass="9423">MSNPLVEKSSTNFAEDGYFLHKYPGRSLCLVAEGRTMAGNWERSERVPVGKTMLKTRARHESYKWTQNRHPGQKELGSLKLE</sequence>
<gene>
    <name evidence="2" type="ORF">CHARACLAT_031165</name>
</gene>
<proteinExistence type="predicted"/>
<evidence type="ECO:0000256" key="1">
    <source>
        <dbReference type="SAM" id="MobiDB-lite"/>
    </source>
</evidence>
<name>A0ABU7DC73_9TELE</name>
<feature type="region of interest" description="Disordered" evidence="1">
    <location>
        <begin position="60"/>
        <end position="82"/>
    </location>
</feature>
<protein>
    <submittedName>
        <fullName evidence="2">Uncharacterized protein</fullName>
    </submittedName>
</protein>
<accession>A0ABU7DC73</accession>
<comment type="caution">
    <text evidence="2">The sequence shown here is derived from an EMBL/GenBank/DDBJ whole genome shotgun (WGS) entry which is preliminary data.</text>
</comment>
<keyword evidence="3" id="KW-1185">Reference proteome</keyword>
<evidence type="ECO:0000313" key="2">
    <source>
        <dbReference type="EMBL" id="MED6272516.1"/>
    </source>
</evidence>
<evidence type="ECO:0000313" key="3">
    <source>
        <dbReference type="Proteomes" id="UP001352852"/>
    </source>
</evidence>